<evidence type="ECO:0000313" key="1">
    <source>
        <dbReference type="EMBL" id="WVZ03879.1"/>
    </source>
</evidence>
<reference evidence="1 2" key="1">
    <citation type="journal article" date="2023" name="Life. Sci Alliance">
        <title>Evolutionary insights into 3D genome organization and epigenetic landscape of Vigna mungo.</title>
        <authorList>
            <person name="Junaid A."/>
            <person name="Singh B."/>
            <person name="Bhatia S."/>
        </authorList>
    </citation>
    <scope>NUCLEOTIDE SEQUENCE [LARGE SCALE GENOMIC DNA]</scope>
    <source>
        <strain evidence="1">Urdbean</strain>
    </source>
</reference>
<proteinExistence type="predicted"/>
<dbReference type="EMBL" id="CP144694">
    <property type="protein sequence ID" value="WVZ03879.1"/>
    <property type="molecule type" value="Genomic_DNA"/>
</dbReference>
<organism evidence="1 2">
    <name type="scientific">Vigna mungo</name>
    <name type="common">Black gram</name>
    <name type="synonym">Phaseolus mungo</name>
    <dbReference type="NCBI Taxonomy" id="3915"/>
    <lineage>
        <taxon>Eukaryota</taxon>
        <taxon>Viridiplantae</taxon>
        <taxon>Streptophyta</taxon>
        <taxon>Embryophyta</taxon>
        <taxon>Tracheophyta</taxon>
        <taxon>Spermatophyta</taxon>
        <taxon>Magnoliopsida</taxon>
        <taxon>eudicotyledons</taxon>
        <taxon>Gunneridae</taxon>
        <taxon>Pentapetalae</taxon>
        <taxon>rosids</taxon>
        <taxon>fabids</taxon>
        <taxon>Fabales</taxon>
        <taxon>Fabaceae</taxon>
        <taxon>Papilionoideae</taxon>
        <taxon>50 kb inversion clade</taxon>
        <taxon>NPAAA clade</taxon>
        <taxon>indigoferoid/millettioid clade</taxon>
        <taxon>Phaseoleae</taxon>
        <taxon>Vigna</taxon>
    </lineage>
</organism>
<sequence>MPEKSSSLSYDGEVVHITLTSLNGTLSYVRWTICPSTSKLSNSMPVYGDIVGNMIDHLNHNSVTFSCSNSRTRELPVHCNHALCVAQPRNISQPYIKLVVPCNASML</sequence>
<accession>A0AAQ3RQC8</accession>
<dbReference type="Proteomes" id="UP001374535">
    <property type="component" value="Chromosome 7"/>
</dbReference>
<evidence type="ECO:0000313" key="2">
    <source>
        <dbReference type="Proteomes" id="UP001374535"/>
    </source>
</evidence>
<protein>
    <submittedName>
        <fullName evidence="1">Uncharacterized protein</fullName>
    </submittedName>
</protein>
<keyword evidence="2" id="KW-1185">Reference proteome</keyword>
<gene>
    <name evidence="1" type="ORF">V8G54_024685</name>
</gene>
<name>A0AAQ3RQC8_VIGMU</name>
<dbReference type="AlphaFoldDB" id="A0AAQ3RQC8"/>